<reference evidence="7" key="1">
    <citation type="submission" date="2016-07" db="EMBL/GenBank/DDBJ databases">
        <authorList>
            <person name="Bretaudeau A."/>
        </authorList>
    </citation>
    <scope>NUCLEOTIDE SEQUENCE</scope>
    <source>
        <strain evidence="7">Rice</strain>
        <tissue evidence="7">Whole body</tissue>
    </source>
</reference>
<evidence type="ECO:0000256" key="2">
    <source>
        <dbReference type="ARBA" id="ARBA00022692"/>
    </source>
</evidence>
<evidence type="ECO:0000256" key="1">
    <source>
        <dbReference type="ARBA" id="ARBA00004141"/>
    </source>
</evidence>
<dbReference type="GO" id="GO:0007166">
    <property type="term" value="P:cell surface receptor signaling pathway"/>
    <property type="evidence" value="ECO:0007669"/>
    <property type="project" value="InterPro"/>
</dbReference>
<dbReference type="PROSITE" id="PS50261">
    <property type="entry name" value="G_PROTEIN_RECEP_F2_4"/>
    <property type="match status" value="1"/>
</dbReference>
<keyword evidence="2 5" id="KW-0812">Transmembrane</keyword>
<feature type="transmembrane region" description="Helical" evidence="5">
    <location>
        <begin position="161"/>
        <end position="181"/>
    </location>
</feature>
<keyword evidence="4 5" id="KW-0472">Membrane</keyword>
<evidence type="ECO:0000259" key="6">
    <source>
        <dbReference type="PROSITE" id="PS50261"/>
    </source>
</evidence>
<organism evidence="7">
    <name type="scientific">Spodoptera frugiperda</name>
    <name type="common">Fall armyworm</name>
    <dbReference type="NCBI Taxonomy" id="7108"/>
    <lineage>
        <taxon>Eukaryota</taxon>
        <taxon>Metazoa</taxon>
        <taxon>Ecdysozoa</taxon>
        <taxon>Arthropoda</taxon>
        <taxon>Hexapoda</taxon>
        <taxon>Insecta</taxon>
        <taxon>Pterygota</taxon>
        <taxon>Neoptera</taxon>
        <taxon>Endopterygota</taxon>
        <taxon>Lepidoptera</taxon>
        <taxon>Glossata</taxon>
        <taxon>Ditrysia</taxon>
        <taxon>Noctuoidea</taxon>
        <taxon>Noctuidae</taxon>
        <taxon>Amphipyrinae</taxon>
        <taxon>Spodoptera</taxon>
    </lineage>
</organism>
<dbReference type="GO" id="GO:0004930">
    <property type="term" value="F:G protein-coupled receptor activity"/>
    <property type="evidence" value="ECO:0007669"/>
    <property type="project" value="InterPro"/>
</dbReference>
<feature type="transmembrane region" description="Helical" evidence="5">
    <location>
        <begin position="84"/>
        <end position="102"/>
    </location>
</feature>
<feature type="transmembrane region" description="Helical" evidence="5">
    <location>
        <begin position="230"/>
        <end position="248"/>
    </location>
</feature>
<dbReference type="AlphaFoldDB" id="A0A2H1V343"/>
<proteinExistence type="predicted"/>
<dbReference type="Gene3D" id="1.20.1070.10">
    <property type="entry name" value="Rhodopsin 7-helix transmembrane proteins"/>
    <property type="match status" value="1"/>
</dbReference>
<name>A0A2H1V343_SPOFR</name>
<feature type="transmembrane region" description="Helical" evidence="5">
    <location>
        <begin position="122"/>
        <end position="140"/>
    </location>
</feature>
<feature type="transmembrane region" description="Helical" evidence="5">
    <location>
        <begin position="193"/>
        <end position="218"/>
    </location>
</feature>
<dbReference type="GO" id="GO:0016020">
    <property type="term" value="C:membrane"/>
    <property type="evidence" value="ECO:0007669"/>
    <property type="project" value="UniProtKB-SubCell"/>
</dbReference>
<evidence type="ECO:0000313" key="7">
    <source>
        <dbReference type="EMBL" id="SOQ34792.1"/>
    </source>
</evidence>
<feature type="transmembrane region" description="Helical" evidence="5">
    <location>
        <begin position="268"/>
        <end position="289"/>
    </location>
</feature>
<dbReference type="EMBL" id="ODYU01000294">
    <property type="protein sequence ID" value="SOQ34792.1"/>
    <property type="molecule type" value="Genomic_DNA"/>
</dbReference>
<evidence type="ECO:0000256" key="5">
    <source>
        <dbReference type="SAM" id="Phobius"/>
    </source>
</evidence>
<feature type="domain" description="G-protein coupled receptors family 2 profile 2" evidence="6">
    <location>
        <begin position="48"/>
        <end position="173"/>
    </location>
</feature>
<keyword evidence="3 5" id="KW-1133">Transmembrane helix</keyword>
<evidence type="ECO:0000256" key="4">
    <source>
        <dbReference type="ARBA" id="ARBA00023136"/>
    </source>
</evidence>
<dbReference type="InterPro" id="IPR017981">
    <property type="entry name" value="GPCR_2-like_7TM"/>
</dbReference>
<feature type="transmembrane region" description="Helical" evidence="5">
    <location>
        <begin position="43"/>
        <end position="72"/>
    </location>
</feature>
<protein>
    <submittedName>
        <fullName evidence="7">SFRICE_013210</fullName>
    </submittedName>
</protein>
<evidence type="ECO:0000256" key="3">
    <source>
        <dbReference type="ARBA" id="ARBA00022989"/>
    </source>
</evidence>
<accession>A0A2H1V343</accession>
<dbReference type="Pfam" id="PF00002">
    <property type="entry name" value="7tm_2"/>
    <property type="match status" value="1"/>
</dbReference>
<comment type="subcellular location">
    <subcellularLocation>
        <location evidence="1">Membrane</location>
        <topology evidence="1">Multi-pass membrane protein</topology>
    </subcellularLocation>
</comment>
<sequence>MDNTSLTPCQIHELYQERFFTLHVNVLDVEQGSVIYSKNETTFWTAFTLACSTVGISLSAAALGLLILTAALFAEWRQSYKNQLLIQFMLARFLYACVRFFSDVQKVFKVCPFSNQFAFVDVISLMYTEMALVTWMFIFSRQIYISLVRVFVTEKSSIIKVSIIAWLGPAVLTTFLFGMFYRDRSNMDKYFFFYILTIKWPTLIANAVYLILALRSVIRNNMKTEKNVRIIVVMIMLIFIFCFQQMVVDVFKMIYMELGDSKHSINNMLKIGNLLSMYHCACSILFWVLGNANTRKLWRFHGKGLRVKLRLSISS</sequence>
<gene>
    <name evidence="7" type="ORF">SFRICE_013210</name>
</gene>
<dbReference type="InterPro" id="IPR000832">
    <property type="entry name" value="GPCR_2_secretin-like"/>
</dbReference>